<dbReference type="EMBL" id="CAFBRD010000130">
    <property type="protein sequence ID" value="CAB5078563.1"/>
    <property type="molecule type" value="Genomic_DNA"/>
</dbReference>
<dbReference type="InterPro" id="IPR050627">
    <property type="entry name" value="Nitroreductase/BluB"/>
</dbReference>
<dbReference type="EMBL" id="CAESAL010000017">
    <property type="protein sequence ID" value="CAB4337483.1"/>
    <property type="molecule type" value="Genomic_DNA"/>
</dbReference>
<dbReference type="Gene3D" id="3.40.109.10">
    <property type="entry name" value="NADH Oxidase"/>
    <property type="match status" value="1"/>
</dbReference>
<evidence type="ECO:0000313" key="12">
    <source>
        <dbReference type="EMBL" id="CAB5078563.1"/>
    </source>
</evidence>
<dbReference type="EMBL" id="CAFBNJ010000038">
    <property type="protein sequence ID" value="CAB4952155.1"/>
    <property type="molecule type" value="Genomic_DNA"/>
</dbReference>
<evidence type="ECO:0000313" key="11">
    <source>
        <dbReference type="EMBL" id="CAB4952155.1"/>
    </source>
</evidence>
<dbReference type="EMBL" id="CAEZVC010000049">
    <property type="protein sequence ID" value="CAB4622790.1"/>
    <property type="molecule type" value="Genomic_DNA"/>
</dbReference>
<keyword evidence="3" id="KW-0560">Oxidoreductase</keyword>
<dbReference type="EMBL" id="CAEUNJ010000118">
    <property type="protein sequence ID" value="CAB4372848.1"/>
    <property type="molecule type" value="Genomic_DNA"/>
</dbReference>
<evidence type="ECO:0000313" key="10">
    <source>
        <dbReference type="EMBL" id="CAB4782154.1"/>
    </source>
</evidence>
<accession>A0A6J7K9N0</accession>
<dbReference type="PANTHER" id="PTHR23026:SF90">
    <property type="entry name" value="IODOTYROSINE DEIODINASE 1"/>
    <property type="match status" value="1"/>
</dbReference>
<keyword evidence="1" id="KW-0285">Flavoprotein</keyword>
<sequence>MSESNKSLVEQFFVAGREVDRLSFMTEDVEWWNGLGKFPAAPGQTVFRGKEEVGARILGRAPSPPQPNGRRIDRYDLSTISFHDVHTIADGPYVFRQHLYKATTTGGKPYENVYGFLFRFTDDGLIDRIWEHWGTLNAYETLFQGPLVVHDPDEILMTTPSVRQRLDLERPVDRDVISECMEIAVHAPNGSNQQPYRFIFVDDAETKAKLAAIYRSAMADFIGRPRTDAAEDRVDRTSEAQQRIARSVAYLAENIEKVPVLCVPIVAGRTDGHGSGAHAERTSTFWQAGRWGSVVPALWSFMLALRSRGLGSAWTTLTLIREREVAEVLGIPYDEWMQVGLFPIAHTIGTDFRITPRKPAEELTRWNQFRSS</sequence>
<dbReference type="EMBL" id="CAEZXY010000012">
    <property type="protein sequence ID" value="CAB4699730.1"/>
    <property type="molecule type" value="Genomic_DNA"/>
</dbReference>
<evidence type="ECO:0000313" key="9">
    <source>
        <dbReference type="EMBL" id="CAB4699730.1"/>
    </source>
</evidence>
<dbReference type="EMBL" id="CAFAAD010000007">
    <property type="protein sequence ID" value="CAB4782154.1"/>
    <property type="molecule type" value="Genomic_DNA"/>
</dbReference>
<dbReference type="CDD" id="cd02062">
    <property type="entry name" value="Nitro_FMN_reductase"/>
    <property type="match status" value="1"/>
</dbReference>
<dbReference type="InterPro" id="IPR032710">
    <property type="entry name" value="NTF2-like_dom_sf"/>
</dbReference>
<dbReference type="SUPFAM" id="SSF55469">
    <property type="entry name" value="FMN-dependent nitroreductase-like"/>
    <property type="match status" value="1"/>
</dbReference>
<dbReference type="GO" id="GO:0016491">
    <property type="term" value="F:oxidoreductase activity"/>
    <property type="evidence" value="ECO:0007669"/>
    <property type="project" value="UniProtKB-KW"/>
</dbReference>
<evidence type="ECO:0000256" key="3">
    <source>
        <dbReference type="ARBA" id="ARBA00023002"/>
    </source>
</evidence>
<evidence type="ECO:0000313" key="7">
    <source>
        <dbReference type="EMBL" id="CAB4589006.1"/>
    </source>
</evidence>
<evidence type="ECO:0000259" key="4">
    <source>
        <dbReference type="Pfam" id="PF00881"/>
    </source>
</evidence>
<organism evidence="11">
    <name type="scientific">freshwater metagenome</name>
    <dbReference type="NCBI Taxonomy" id="449393"/>
    <lineage>
        <taxon>unclassified sequences</taxon>
        <taxon>metagenomes</taxon>
        <taxon>ecological metagenomes</taxon>
    </lineage>
</organism>
<feature type="domain" description="Nitroreductase" evidence="4">
    <location>
        <begin position="161"/>
        <end position="344"/>
    </location>
</feature>
<dbReference type="InterPro" id="IPR029479">
    <property type="entry name" value="Nitroreductase"/>
</dbReference>
<dbReference type="PANTHER" id="PTHR23026">
    <property type="entry name" value="NADPH NITROREDUCTASE"/>
    <property type="match status" value="1"/>
</dbReference>
<evidence type="ECO:0000313" key="5">
    <source>
        <dbReference type="EMBL" id="CAB4337483.1"/>
    </source>
</evidence>
<reference evidence="11" key="1">
    <citation type="submission" date="2020-05" db="EMBL/GenBank/DDBJ databases">
        <authorList>
            <person name="Chiriac C."/>
            <person name="Salcher M."/>
            <person name="Ghai R."/>
            <person name="Kavagutti S V."/>
        </authorList>
    </citation>
    <scope>NUCLEOTIDE SEQUENCE</scope>
</reference>
<keyword evidence="2" id="KW-0288">FMN</keyword>
<dbReference type="EMBL" id="CAEZTY010000046">
    <property type="protein sequence ID" value="CAB4589006.1"/>
    <property type="molecule type" value="Genomic_DNA"/>
</dbReference>
<name>A0A6J7K9N0_9ZZZZ</name>
<dbReference type="Pfam" id="PF00881">
    <property type="entry name" value="Nitroreductase"/>
    <property type="match status" value="1"/>
</dbReference>
<evidence type="ECO:0000256" key="2">
    <source>
        <dbReference type="ARBA" id="ARBA00022643"/>
    </source>
</evidence>
<dbReference type="AlphaFoldDB" id="A0A6J7K9N0"/>
<gene>
    <name evidence="7" type="ORF">UFOPK1762_01218</name>
    <name evidence="8" type="ORF">UFOPK1906_00922</name>
    <name evidence="9" type="ORF">UFOPK2624_00471</name>
    <name evidence="10" type="ORF">UFOPK2969_00169</name>
    <name evidence="5" type="ORF">UFOPK3331_00697</name>
    <name evidence="11" type="ORF">UFOPK3785_00904</name>
    <name evidence="6" type="ORF">UFOPK4201_01897</name>
    <name evidence="12" type="ORF">UFOPK4371_01715</name>
</gene>
<proteinExistence type="predicted"/>
<dbReference type="Gene3D" id="3.10.450.50">
    <property type="match status" value="1"/>
</dbReference>
<dbReference type="InterPro" id="IPR000415">
    <property type="entry name" value="Nitroreductase-like"/>
</dbReference>
<dbReference type="SUPFAM" id="SSF54427">
    <property type="entry name" value="NTF2-like"/>
    <property type="match status" value="1"/>
</dbReference>
<evidence type="ECO:0000256" key="1">
    <source>
        <dbReference type="ARBA" id="ARBA00022630"/>
    </source>
</evidence>
<evidence type="ECO:0000313" key="8">
    <source>
        <dbReference type="EMBL" id="CAB4622790.1"/>
    </source>
</evidence>
<evidence type="ECO:0000313" key="6">
    <source>
        <dbReference type="EMBL" id="CAB4372848.1"/>
    </source>
</evidence>
<protein>
    <submittedName>
        <fullName evidence="11">Unannotated protein</fullName>
    </submittedName>
</protein>